<name>A0A645HJ33_9ZZZZ</name>
<reference evidence="2" key="1">
    <citation type="submission" date="2019-08" db="EMBL/GenBank/DDBJ databases">
        <authorList>
            <person name="Kucharzyk K."/>
            <person name="Murdoch R.W."/>
            <person name="Higgins S."/>
            <person name="Loffler F."/>
        </authorList>
    </citation>
    <scope>NUCLEOTIDE SEQUENCE</scope>
</reference>
<dbReference type="AlphaFoldDB" id="A0A645HJ33"/>
<accession>A0A645HJ33</accession>
<dbReference type="EMBL" id="VSSQ01094611">
    <property type="protein sequence ID" value="MPN39031.1"/>
    <property type="molecule type" value="Genomic_DNA"/>
</dbReference>
<gene>
    <name evidence="2" type="ORF">SDC9_186557</name>
</gene>
<evidence type="ECO:0000313" key="2">
    <source>
        <dbReference type="EMBL" id="MPN39031.1"/>
    </source>
</evidence>
<feature type="region of interest" description="Disordered" evidence="1">
    <location>
        <begin position="1"/>
        <end position="25"/>
    </location>
</feature>
<sequence>MRKHQHRHGQDCDHRSGQPAERKQRRHVLHSRYYSLAPLGFEAAQTAIILPPVQRHCQCGECTVSGKVHPYSPERNLKPSRNFLADATEQTKKRPGLLRGVRSCIINSDYASCLCSAKHALQYTGRSSRGLNGTLATPPQFAQVASNISRSPLAPFLRASRQVLQRWGSFTKPFSA</sequence>
<proteinExistence type="predicted"/>
<feature type="compositionally biased region" description="Basic and acidic residues" evidence="1">
    <location>
        <begin position="8"/>
        <end position="22"/>
    </location>
</feature>
<protein>
    <submittedName>
        <fullName evidence="2">Uncharacterized protein</fullName>
    </submittedName>
</protein>
<comment type="caution">
    <text evidence="2">The sequence shown here is derived from an EMBL/GenBank/DDBJ whole genome shotgun (WGS) entry which is preliminary data.</text>
</comment>
<evidence type="ECO:0000256" key="1">
    <source>
        <dbReference type="SAM" id="MobiDB-lite"/>
    </source>
</evidence>
<organism evidence="2">
    <name type="scientific">bioreactor metagenome</name>
    <dbReference type="NCBI Taxonomy" id="1076179"/>
    <lineage>
        <taxon>unclassified sequences</taxon>
        <taxon>metagenomes</taxon>
        <taxon>ecological metagenomes</taxon>
    </lineage>
</organism>